<comment type="subcellular location">
    <subcellularLocation>
        <location evidence="1">Cell membrane</location>
        <topology evidence="1">Multi-pass membrane protein</topology>
    </subcellularLocation>
</comment>
<dbReference type="EMBL" id="WRPM01000031">
    <property type="protein sequence ID" value="MVT25651.1"/>
    <property type="molecule type" value="Genomic_DNA"/>
</dbReference>
<protein>
    <submittedName>
        <fullName evidence="8">ABC transporter permease</fullName>
    </submittedName>
</protein>
<dbReference type="InterPro" id="IPR013525">
    <property type="entry name" value="ABC2_TM"/>
</dbReference>
<evidence type="ECO:0000256" key="1">
    <source>
        <dbReference type="ARBA" id="ARBA00004651"/>
    </source>
</evidence>
<dbReference type="InterPro" id="IPR051449">
    <property type="entry name" value="ABC-2_transporter_component"/>
</dbReference>
<dbReference type="RefSeq" id="WP_157321791.1">
    <property type="nucleotide sequence ID" value="NZ_BMFX01000007.1"/>
</dbReference>
<comment type="caution">
    <text evidence="8">The sequence shown here is derived from an EMBL/GenBank/DDBJ whole genome shotgun (WGS) entry which is preliminary data.</text>
</comment>
<accession>A0A7K1UHT1</accession>
<dbReference type="PANTHER" id="PTHR30294">
    <property type="entry name" value="MEMBRANE COMPONENT OF ABC TRANSPORTER YHHJ-RELATED"/>
    <property type="match status" value="1"/>
</dbReference>
<keyword evidence="5 6" id="KW-0472">Membrane</keyword>
<evidence type="ECO:0000256" key="4">
    <source>
        <dbReference type="ARBA" id="ARBA00022989"/>
    </source>
</evidence>
<gene>
    <name evidence="8" type="ORF">GNZ21_04620</name>
</gene>
<evidence type="ECO:0000256" key="3">
    <source>
        <dbReference type="ARBA" id="ARBA00022692"/>
    </source>
</evidence>
<evidence type="ECO:0000256" key="2">
    <source>
        <dbReference type="ARBA" id="ARBA00022475"/>
    </source>
</evidence>
<feature type="transmembrane region" description="Helical" evidence="6">
    <location>
        <begin position="38"/>
        <end position="60"/>
    </location>
</feature>
<keyword evidence="2" id="KW-1003">Cell membrane</keyword>
<proteinExistence type="predicted"/>
<feature type="transmembrane region" description="Helical" evidence="6">
    <location>
        <begin position="293"/>
        <end position="314"/>
    </location>
</feature>
<name>A0A7K1UHT1_9MICC</name>
<feature type="transmembrane region" description="Helical" evidence="6">
    <location>
        <begin position="158"/>
        <end position="180"/>
    </location>
</feature>
<keyword evidence="9" id="KW-1185">Reference proteome</keyword>
<keyword evidence="3 6" id="KW-0812">Transmembrane</keyword>
<dbReference type="OrthoDB" id="3268959at2"/>
<feature type="transmembrane region" description="Helical" evidence="6">
    <location>
        <begin position="334"/>
        <end position="356"/>
    </location>
</feature>
<feature type="transmembrane region" description="Helical" evidence="6">
    <location>
        <begin position="214"/>
        <end position="235"/>
    </location>
</feature>
<evidence type="ECO:0000313" key="9">
    <source>
        <dbReference type="Proteomes" id="UP000460157"/>
    </source>
</evidence>
<dbReference type="Pfam" id="PF12698">
    <property type="entry name" value="ABC2_membrane_3"/>
    <property type="match status" value="1"/>
</dbReference>
<feature type="transmembrane region" description="Helical" evidence="6">
    <location>
        <begin position="247"/>
        <end position="272"/>
    </location>
</feature>
<keyword evidence="4 6" id="KW-1133">Transmembrane helix</keyword>
<evidence type="ECO:0000313" key="8">
    <source>
        <dbReference type="EMBL" id="MVT25651.1"/>
    </source>
</evidence>
<sequence length="377" mass="39956">MSTQSSTPQAAPSTRLGTMAATRLVAGREITTQVRSKSFVISTIITVVIIVGGIFAMSFFGGGDDDPSPVAAVEVPAEVVQEIEGSGFEVTEAGSMAEAEQLLRDGEVDAIVTLDPQSPVGVHLIGLDDLPMGAAQQLSVMPTMDVLEGDAADSMMRYFAAMGFGLVFMMVAMGSGVMILQNTIQEKQNRIVEILLSAIPARALLAGKILGNSILAIGQALIMGASAVLGLLISGQTEYLQMLSWPMLWFVLFFVPGFVLIASVFAASASLVSRQEDSGSVMTPAMMLVMAPYFVVLIFMNNDFAMLVTSYIPFTAPVTMSLRLFDGGVAWWEPLVSMGILVATTALVMAVAAKIYTRSLLQMGQRVKLSAALKSSD</sequence>
<dbReference type="PANTHER" id="PTHR30294:SF29">
    <property type="entry name" value="MULTIDRUG ABC TRANSPORTER PERMEASE YBHS-RELATED"/>
    <property type="match status" value="1"/>
</dbReference>
<dbReference type="AlphaFoldDB" id="A0A7K1UHT1"/>
<dbReference type="GO" id="GO:0005886">
    <property type="term" value="C:plasma membrane"/>
    <property type="evidence" value="ECO:0007669"/>
    <property type="project" value="UniProtKB-SubCell"/>
</dbReference>
<feature type="domain" description="ABC-2 type transporter transmembrane" evidence="7">
    <location>
        <begin position="158"/>
        <end position="353"/>
    </location>
</feature>
<dbReference type="Proteomes" id="UP000460157">
    <property type="component" value="Unassembled WGS sequence"/>
</dbReference>
<evidence type="ECO:0000259" key="7">
    <source>
        <dbReference type="Pfam" id="PF12698"/>
    </source>
</evidence>
<evidence type="ECO:0000256" key="5">
    <source>
        <dbReference type="ARBA" id="ARBA00023136"/>
    </source>
</evidence>
<dbReference type="GO" id="GO:0140359">
    <property type="term" value="F:ABC-type transporter activity"/>
    <property type="evidence" value="ECO:0007669"/>
    <property type="project" value="InterPro"/>
</dbReference>
<organism evidence="8 9">
    <name type="scientific">Nesterenkonia alkaliphila</name>
    <dbReference type="NCBI Taxonomy" id="1463631"/>
    <lineage>
        <taxon>Bacteria</taxon>
        <taxon>Bacillati</taxon>
        <taxon>Actinomycetota</taxon>
        <taxon>Actinomycetes</taxon>
        <taxon>Micrococcales</taxon>
        <taxon>Micrococcaceae</taxon>
        <taxon>Nesterenkonia</taxon>
    </lineage>
</organism>
<evidence type="ECO:0000256" key="6">
    <source>
        <dbReference type="SAM" id="Phobius"/>
    </source>
</evidence>
<reference evidence="8 9" key="1">
    <citation type="submission" date="2019-12" db="EMBL/GenBank/DDBJ databases">
        <title>Nesterenkonia muleiensis sp. nov., a novel actinobacterium isolated from sap of Populus euphratica.</title>
        <authorList>
            <person name="Wang R."/>
        </authorList>
    </citation>
    <scope>NUCLEOTIDE SEQUENCE [LARGE SCALE GENOMIC DNA]</scope>
    <source>
        <strain evidence="8 9">F10</strain>
    </source>
</reference>